<dbReference type="Proteomes" id="UP000290189">
    <property type="component" value="Unassembled WGS sequence"/>
</dbReference>
<feature type="compositionally biased region" description="Low complexity" evidence="1">
    <location>
        <begin position="173"/>
        <end position="185"/>
    </location>
</feature>
<keyword evidence="3" id="KW-0496">Mitochondrion</keyword>
<sequence>MIYCRHVLGSDLRRSLRTRPDRRGPRVFLGVIILRQLESNKLAQQHLQENRKKWSPCGLRPIPQQDLCVHAVRRARSKTSRFQLSASFVAVPRAAMTRIQDMEQAQLHAYAAQRMMRALRRARQQTSANRYQAALRVGEQVLRAAINAGHPIDNPRALAQLMLDAAIQGYNVSSDSPSPPEYDSGSGKDDADPPPPPYQQAPT</sequence>
<reference evidence="2 4" key="1">
    <citation type="submission" date="2015-02" db="EMBL/GenBank/DDBJ databases">
        <authorList>
            <person name="Chooi Y.-H."/>
        </authorList>
    </citation>
    <scope>NUCLEOTIDE SEQUENCE [LARGE SCALE GENOMIC DNA]</scope>
    <source>
        <strain evidence="2">E3</strain>
    </source>
</reference>
<accession>A0A0G4IXB2</accession>
<evidence type="ECO:0000256" key="1">
    <source>
        <dbReference type="SAM" id="MobiDB-lite"/>
    </source>
</evidence>
<evidence type="ECO:0000313" key="3">
    <source>
        <dbReference type="EMBL" id="SPQ97088.1"/>
    </source>
</evidence>
<dbReference type="AlphaFoldDB" id="A0A0G4IXB2"/>
<evidence type="ECO:0000313" key="4">
    <source>
        <dbReference type="Proteomes" id="UP000039324"/>
    </source>
</evidence>
<keyword evidence="4" id="KW-1185">Reference proteome</keyword>
<geneLocation type="mitochondrion" evidence="3"/>
<name>A0A0G4IXB2_PLABS</name>
<proteinExistence type="predicted"/>
<protein>
    <submittedName>
        <fullName evidence="2">Uncharacterized protein</fullName>
    </submittedName>
</protein>
<dbReference type="EMBL" id="OVEO01000007">
    <property type="protein sequence ID" value="SPQ97088.1"/>
    <property type="molecule type" value="Genomic_DNA"/>
</dbReference>
<gene>
    <name evidence="2" type="ORF">PBRA_007483</name>
    <name evidence="3" type="ORF">PLBR_LOCUS4303</name>
</gene>
<evidence type="ECO:0000313" key="5">
    <source>
        <dbReference type="Proteomes" id="UP000290189"/>
    </source>
</evidence>
<evidence type="ECO:0000313" key="2">
    <source>
        <dbReference type="EMBL" id="CEO99749.1"/>
    </source>
</evidence>
<reference evidence="3 5" key="2">
    <citation type="submission" date="2018-03" db="EMBL/GenBank/DDBJ databases">
        <authorList>
            <person name="Fogelqvist J."/>
        </authorList>
    </citation>
    <scope>NUCLEOTIDE SEQUENCE [LARGE SCALE GENOMIC DNA]</scope>
</reference>
<feature type="region of interest" description="Disordered" evidence="1">
    <location>
        <begin position="170"/>
        <end position="203"/>
    </location>
</feature>
<organism evidence="2 4">
    <name type="scientific">Plasmodiophora brassicae</name>
    <name type="common">Clubroot disease agent</name>
    <dbReference type="NCBI Taxonomy" id="37360"/>
    <lineage>
        <taxon>Eukaryota</taxon>
        <taxon>Sar</taxon>
        <taxon>Rhizaria</taxon>
        <taxon>Endomyxa</taxon>
        <taxon>Phytomyxea</taxon>
        <taxon>Plasmodiophorida</taxon>
        <taxon>Plasmodiophoridae</taxon>
        <taxon>Plasmodiophora</taxon>
    </lineage>
</organism>
<dbReference type="EMBL" id="CDSF01000093">
    <property type="protein sequence ID" value="CEO99749.1"/>
    <property type="molecule type" value="Genomic_DNA"/>
</dbReference>
<dbReference type="Proteomes" id="UP000039324">
    <property type="component" value="Unassembled WGS sequence"/>
</dbReference>
<feature type="compositionally biased region" description="Pro residues" evidence="1">
    <location>
        <begin position="193"/>
        <end position="203"/>
    </location>
</feature>